<dbReference type="SUPFAM" id="SSF52540">
    <property type="entry name" value="P-loop containing nucleoside triphosphate hydrolases"/>
    <property type="match status" value="1"/>
</dbReference>
<evidence type="ECO:0000313" key="9">
    <source>
        <dbReference type="Proteomes" id="UP001596244"/>
    </source>
</evidence>
<dbReference type="PROSITE" id="PS50893">
    <property type="entry name" value="ABC_TRANSPORTER_2"/>
    <property type="match status" value="1"/>
</dbReference>
<dbReference type="Proteomes" id="UP001596244">
    <property type="component" value="Unassembled WGS sequence"/>
</dbReference>
<sequence length="308" mass="33020">MTTTPPAITVRGLTHHYRSGKNSFVAVDDIAFHVERGEVFGLLGTNGAGKTTTLEILEGLSAPTHGEVRVLGLDPVADRARLRPALGIMLQSGGLPSQLTVAETLDMWAGTCSTPRPAADVLADVDLTHRADIRVGALSGGEQRRLDLACALVGDPDVLFLDEPTTGLDPESRRNVWALLGQLRQRGVTMLLTTHYLEEAEELCDRLAIMHRGRIRVEGTPDGLVAAVPSTITAALPAQHPPLPELPGAHLSRDGHRLRISTGQLSRDTFRLLTWAAEHDVAVENFAARPATLESVFLDIAGAESITV</sequence>
<dbReference type="GO" id="GO:0005524">
    <property type="term" value="F:ATP binding"/>
    <property type="evidence" value="ECO:0007669"/>
    <property type="project" value="UniProtKB-KW"/>
</dbReference>
<dbReference type="Gene3D" id="3.40.50.300">
    <property type="entry name" value="P-loop containing nucleotide triphosphate hydrolases"/>
    <property type="match status" value="1"/>
</dbReference>
<dbReference type="Pfam" id="PF00005">
    <property type="entry name" value="ABC_tran"/>
    <property type="match status" value="1"/>
</dbReference>
<dbReference type="InterPro" id="IPR003593">
    <property type="entry name" value="AAA+_ATPase"/>
</dbReference>
<feature type="domain" description="ABC transporter" evidence="7">
    <location>
        <begin position="8"/>
        <end position="237"/>
    </location>
</feature>
<comment type="similarity">
    <text evidence="2">Belongs to the ABC transporter superfamily.</text>
</comment>
<keyword evidence="9" id="KW-1185">Reference proteome</keyword>
<dbReference type="InterPro" id="IPR027417">
    <property type="entry name" value="P-loop_NTPase"/>
</dbReference>
<evidence type="ECO:0000313" key="8">
    <source>
        <dbReference type="EMBL" id="MFC6146798.1"/>
    </source>
</evidence>
<comment type="subcellular location">
    <subcellularLocation>
        <location evidence="1">Cell membrane</location>
        <topology evidence="1">Peripheral membrane protein</topology>
    </subcellularLocation>
</comment>
<evidence type="ECO:0000256" key="4">
    <source>
        <dbReference type="ARBA" id="ARBA00022741"/>
    </source>
</evidence>
<dbReference type="SMART" id="SM00382">
    <property type="entry name" value="AAA"/>
    <property type="match status" value="1"/>
</dbReference>
<reference evidence="9" key="1">
    <citation type="journal article" date="2019" name="Int. J. Syst. Evol. Microbiol.">
        <title>The Global Catalogue of Microorganisms (GCM) 10K type strain sequencing project: providing services to taxonomists for standard genome sequencing and annotation.</title>
        <authorList>
            <consortium name="The Broad Institute Genomics Platform"/>
            <consortium name="The Broad Institute Genome Sequencing Center for Infectious Disease"/>
            <person name="Wu L."/>
            <person name="Ma J."/>
        </authorList>
    </citation>
    <scope>NUCLEOTIDE SEQUENCE [LARGE SCALE GENOMIC DNA]</scope>
    <source>
        <strain evidence="9">CCUG 51943</strain>
    </source>
</reference>
<dbReference type="InterPro" id="IPR050763">
    <property type="entry name" value="ABC_transporter_ATP-binding"/>
</dbReference>
<dbReference type="InterPro" id="IPR017871">
    <property type="entry name" value="ABC_transporter-like_CS"/>
</dbReference>
<comment type="caution">
    <text evidence="8">The sequence shown here is derived from an EMBL/GenBank/DDBJ whole genome shotgun (WGS) entry which is preliminary data.</text>
</comment>
<dbReference type="EMBL" id="JBHSQE010000006">
    <property type="protein sequence ID" value="MFC6146798.1"/>
    <property type="molecule type" value="Genomic_DNA"/>
</dbReference>
<organism evidence="8 9">
    <name type="scientific">Corynebacterium nasicanis</name>
    <dbReference type="NCBI Taxonomy" id="1448267"/>
    <lineage>
        <taxon>Bacteria</taxon>
        <taxon>Bacillati</taxon>
        <taxon>Actinomycetota</taxon>
        <taxon>Actinomycetes</taxon>
        <taxon>Mycobacteriales</taxon>
        <taxon>Corynebacteriaceae</taxon>
        <taxon>Corynebacterium</taxon>
    </lineage>
</organism>
<evidence type="ECO:0000256" key="1">
    <source>
        <dbReference type="ARBA" id="ARBA00004202"/>
    </source>
</evidence>
<keyword evidence="4" id="KW-0547">Nucleotide-binding</keyword>
<name>A0ABW1QC89_9CORY</name>
<evidence type="ECO:0000256" key="2">
    <source>
        <dbReference type="ARBA" id="ARBA00005417"/>
    </source>
</evidence>
<dbReference type="PANTHER" id="PTHR42711:SF5">
    <property type="entry name" value="ABC TRANSPORTER ATP-BINDING PROTEIN NATA"/>
    <property type="match status" value="1"/>
</dbReference>
<proteinExistence type="inferred from homology"/>
<keyword evidence="3" id="KW-0813">Transport</keyword>
<dbReference type="InterPro" id="IPR003439">
    <property type="entry name" value="ABC_transporter-like_ATP-bd"/>
</dbReference>
<dbReference type="CDD" id="cd03230">
    <property type="entry name" value="ABC_DR_subfamily_A"/>
    <property type="match status" value="1"/>
</dbReference>
<gene>
    <name evidence="8" type="ORF">ACFPUZ_08265</name>
</gene>
<evidence type="ECO:0000256" key="5">
    <source>
        <dbReference type="ARBA" id="ARBA00022840"/>
    </source>
</evidence>
<keyword evidence="6" id="KW-0046">Antibiotic resistance</keyword>
<dbReference type="RefSeq" id="WP_377001449.1">
    <property type="nucleotide sequence ID" value="NZ_JBHSQE010000006.1"/>
</dbReference>
<evidence type="ECO:0000259" key="7">
    <source>
        <dbReference type="PROSITE" id="PS50893"/>
    </source>
</evidence>
<keyword evidence="5 8" id="KW-0067">ATP-binding</keyword>
<accession>A0ABW1QC89</accession>
<dbReference type="PROSITE" id="PS00211">
    <property type="entry name" value="ABC_TRANSPORTER_1"/>
    <property type="match status" value="1"/>
</dbReference>
<evidence type="ECO:0000256" key="3">
    <source>
        <dbReference type="ARBA" id="ARBA00022448"/>
    </source>
</evidence>
<protein>
    <submittedName>
        <fullName evidence="8">ABC transporter ATP-binding protein</fullName>
    </submittedName>
</protein>
<dbReference type="PANTHER" id="PTHR42711">
    <property type="entry name" value="ABC TRANSPORTER ATP-BINDING PROTEIN"/>
    <property type="match status" value="1"/>
</dbReference>
<evidence type="ECO:0000256" key="6">
    <source>
        <dbReference type="ARBA" id="ARBA00023251"/>
    </source>
</evidence>